<dbReference type="PANTHER" id="PTHR33204:SF18">
    <property type="entry name" value="TRANSCRIPTIONAL REGULATORY PROTEIN"/>
    <property type="match status" value="1"/>
</dbReference>
<keyword evidence="1" id="KW-0805">Transcription regulation</keyword>
<evidence type="ECO:0000256" key="3">
    <source>
        <dbReference type="ARBA" id="ARBA00023163"/>
    </source>
</evidence>
<dbReference type="Gene3D" id="1.10.10.10">
    <property type="entry name" value="Winged helix-like DNA-binding domain superfamily/Winged helix DNA-binding domain"/>
    <property type="match status" value="1"/>
</dbReference>
<dbReference type="InterPro" id="IPR002577">
    <property type="entry name" value="HTH_HxlR"/>
</dbReference>
<evidence type="ECO:0000313" key="6">
    <source>
        <dbReference type="Proteomes" id="UP000535890"/>
    </source>
</evidence>
<dbReference type="InterPro" id="IPR036388">
    <property type="entry name" value="WH-like_DNA-bd_sf"/>
</dbReference>
<gene>
    <name evidence="5" type="ORF">BJ983_005917</name>
</gene>
<dbReference type="EMBL" id="JACCBN010000001">
    <property type="protein sequence ID" value="NYD39815.1"/>
    <property type="molecule type" value="Genomic_DNA"/>
</dbReference>
<dbReference type="Pfam" id="PF01638">
    <property type="entry name" value="HxlR"/>
    <property type="match status" value="1"/>
</dbReference>
<feature type="domain" description="HTH hxlR-type" evidence="4">
    <location>
        <begin position="15"/>
        <end position="114"/>
    </location>
</feature>
<name>A0A7Y9E2N3_9PSEU</name>
<dbReference type="GO" id="GO:0003677">
    <property type="term" value="F:DNA binding"/>
    <property type="evidence" value="ECO:0007669"/>
    <property type="project" value="UniProtKB-KW"/>
</dbReference>
<evidence type="ECO:0000313" key="5">
    <source>
        <dbReference type="EMBL" id="NYD39815.1"/>
    </source>
</evidence>
<dbReference type="RefSeq" id="WP_179797082.1">
    <property type="nucleotide sequence ID" value="NZ_BAABHP010000002.1"/>
</dbReference>
<dbReference type="InterPro" id="IPR036390">
    <property type="entry name" value="WH_DNA-bd_sf"/>
</dbReference>
<accession>A0A7Y9E2N3</accession>
<organism evidence="5 6">
    <name type="scientific">Actinomycetospora corticicola</name>
    <dbReference type="NCBI Taxonomy" id="663602"/>
    <lineage>
        <taxon>Bacteria</taxon>
        <taxon>Bacillati</taxon>
        <taxon>Actinomycetota</taxon>
        <taxon>Actinomycetes</taxon>
        <taxon>Pseudonocardiales</taxon>
        <taxon>Pseudonocardiaceae</taxon>
        <taxon>Actinomycetospora</taxon>
    </lineage>
</organism>
<proteinExistence type="predicted"/>
<keyword evidence="2 5" id="KW-0238">DNA-binding</keyword>
<evidence type="ECO:0000259" key="4">
    <source>
        <dbReference type="PROSITE" id="PS51118"/>
    </source>
</evidence>
<dbReference type="AlphaFoldDB" id="A0A7Y9E2N3"/>
<comment type="caution">
    <text evidence="5">The sequence shown here is derived from an EMBL/GenBank/DDBJ whole genome shotgun (WGS) entry which is preliminary data.</text>
</comment>
<keyword evidence="6" id="KW-1185">Reference proteome</keyword>
<dbReference type="PROSITE" id="PS51118">
    <property type="entry name" value="HTH_HXLR"/>
    <property type="match status" value="1"/>
</dbReference>
<dbReference type="SUPFAM" id="SSF46785">
    <property type="entry name" value="Winged helix' DNA-binding domain"/>
    <property type="match status" value="1"/>
</dbReference>
<keyword evidence="3" id="KW-0804">Transcription</keyword>
<protein>
    <submittedName>
        <fullName evidence="5">DNA-binding HxlR family transcriptional regulator</fullName>
    </submittedName>
</protein>
<evidence type="ECO:0000256" key="1">
    <source>
        <dbReference type="ARBA" id="ARBA00023015"/>
    </source>
</evidence>
<sequence length="155" mass="17290">MVYPATRTHETASNCTVALTLAQVGDRWTILILRELFYGASRFDQIHSVLRCPRNLLAERLERLVDDEIIERSSYQEPGQRSRPAYGLTDRGRDLFPVLLALMQWGDHYLAGDVPPVIAEHSACGGILHAVLECEHGHHPVSVDEIDIRPGPGAL</sequence>
<dbReference type="Proteomes" id="UP000535890">
    <property type="component" value="Unassembled WGS sequence"/>
</dbReference>
<dbReference type="PANTHER" id="PTHR33204">
    <property type="entry name" value="TRANSCRIPTIONAL REGULATOR, MARR FAMILY"/>
    <property type="match status" value="1"/>
</dbReference>
<evidence type="ECO:0000256" key="2">
    <source>
        <dbReference type="ARBA" id="ARBA00023125"/>
    </source>
</evidence>
<reference evidence="5 6" key="1">
    <citation type="submission" date="2020-07" db="EMBL/GenBank/DDBJ databases">
        <title>Sequencing the genomes of 1000 actinobacteria strains.</title>
        <authorList>
            <person name="Klenk H.-P."/>
        </authorList>
    </citation>
    <scope>NUCLEOTIDE SEQUENCE [LARGE SCALE GENOMIC DNA]</scope>
    <source>
        <strain evidence="5 6">DSM 45772</strain>
    </source>
</reference>